<dbReference type="Pfam" id="PF07687">
    <property type="entry name" value="M20_dimer"/>
    <property type="match status" value="1"/>
</dbReference>
<dbReference type="Gene3D" id="3.40.630.10">
    <property type="entry name" value="Zn peptidases"/>
    <property type="match status" value="1"/>
</dbReference>
<feature type="active site" description="Proton acceptor" evidence="9">
    <location>
        <position position="119"/>
    </location>
</feature>
<evidence type="ECO:0000259" key="11">
    <source>
        <dbReference type="Pfam" id="PF07687"/>
    </source>
</evidence>
<dbReference type="GO" id="GO:0004046">
    <property type="term" value="F:aminoacylase activity"/>
    <property type="evidence" value="ECO:0007669"/>
    <property type="project" value="UniProtKB-EC"/>
</dbReference>
<proteinExistence type="inferred from homology"/>
<evidence type="ECO:0000256" key="7">
    <source>
        <dbReference type="ARBA" id="ARBA00022833"/>
    </source>
</evidence>
<evidence type="ECO:0000313" key="12">
    <source>
        <dbReference type="EMBL" id="NDV32157.1"/>
    </source>
</evidence>
<reference evidence="12" key="1">
    <citation type="journal article" date="2020" name="J. Eukaryot. Microbiol.">
        <title>De novo Sequencing, Assembly and Annotation of the Transcriptome for the Free-Living Testate Amoeba Arcella intermedia.</title>
        <authorList>
            <person name="Ribeiro G.M."/>
            <person name="Porfirio-Sousa A.L."/>
            <person name="Maurer-Alcala X.X."/>
            <person name="Katz L.A."/>
            <person name="Lahr D.J.G."/>
        </authorList>
    </citation>
    <scope>NUCLEOTIDE SEQUENCE</scope>
</reference>
<feature type="binding site" evidence="10">
    <location>
        <position position="47"/>
    </location>
    <ligand>
        <name>Zn(2+)</name>
        <dbReference type="ChEBI" id="CHEBI:29105"/>
        <label>1</label>
    </ligand>
</feature>
<dbReference type="GO" id="GO:0046872">
    <property type="term" value="F:metal ion binding"/>
    <property type="evidence" value="ECO:0007669"/>
    <property type="project" value="UniProtKB-KW"/>
</dbReference>
<dbReference type="Gene3D" id="3.30.70.360">
    <property type="match status" value="1"/>
</dbReference>
<feature type="binding site" evidence="10">
    <location>
        <position position="80"/>
    </location>
    <ligand>
        <name>Zn(2+)</name>
        <dbReference type="ChEBI" id="CHEBI:29105"/>
        <label>1</label>
    </ligand>
</feature>
<evidence type="ECO:0000256" key="3">
    <source>
        <dbReference type="ARBA" id="ARBA00011913"/>
    </source>
</evidence>
<dbReference type="SUPFAM" id="SSF53187">
    <property type="entry name" value="Zn-dependent exopeptidases"/>
    <property type="match status" value="1"/>
</dbReference>
<evidence type="ECO:0000256" key="10">
    <source>
        <dbReference type="PIRSR" id="PIRSR036696-2"/>
    </source>
</evidence>
<dbReference type="Gene3D" id="1.10.150.900">
    <property type="match status" value="1"/>
</dbReference>
<evidence type="ECO:0000256" key="5">
    <source>
        <dbReference type="ARBA" id="ARBA00022723"/>
    </source>
</evidence>
<evidence type="ECO:0000256" key="2">
    <source>
        <dbReference type="ARBA" id="ARBA00006247"/>
    </source>
</evidence>
<dbReference type="InterPro" id="IPR036264">
    <property type="entry name" value="Bact_exopeptidase_dim_dom"/>
</dbReference>
<dbReference type="EC" id="3.5.1.14" evidence="3"/>
<feature type="domain" description="Peptidase M20 dimerisation" evidence="11">
    <location>
        <begin position="160"/>
        <end position="288"/>
    </location>
</feature>
<dbReference type="AlphaFoldDB" id="A0A6B2L5K0"/>
<dbReference type="GO" id="GO:0006520">
    <property type="term" value="P:amino acid metabolic process"/>
    <property type="evidence" value="ECO:0007669"/>
    <property type="project" value="InterPro"/>
</dbReference>
<name>A0A6B2L5K0_9EUKA</name>
<keyword evidence="4" id="KW-0963">Cytoplasm</keyword>
<keyword evidence="5 10" id="KW-0479">Metal-binding</keyword>
<comment type="subcellular location">
    <subcellularLocation>
        <location evidence="1">Cytoplasm</location>
    </subcellularLocation>
</comment>
<dbReference type="Pfam" id="PF01546">
    <property type="entry name" value="Peptidase_M20"/>
    <property type="match status" value="1"/>
</dbReference>
<comment type="similarity">
    <text evidence="2">Belongs to the peptidase M20A family.</text>
</comment>
<feature type="binding site" evidence="10">
    <location>
        <position position="80"/>
    </location>
    <ligand>
        <name>Zn(2+)</name>
        <dbReference type="ChEBI" id="CHEBI:29105"/>
        <label>2</label>
    </ligand>
</feature>
<feature type="binding site" evidence="10">
    <location>
        <position position="359"/>
    </location>
    <ligand>
        <name>Zn(2+)</name>
        <dbReference type="ChEBI" id="CHEBI:29105"/>
        <label>2</label>
    </ligand>
</feature>
<feature type="active site" evidence="9">
    <location>
        <position position="49"/>
    </location>
</feature>
<dbReference type="PANTHER" id="PTHR45892:SF1">
    <property type="entry name" value="AMINOACYLASE-1"/>
    <property type="match status" value="1"/>
</dbReference>
<comment type="cofactor">
    <cofactor evidence="10">
        <name>Zn(2+)</name>
        <dbReference type="ChEBI" id="CHEBI:29105"/>
    </cofactor>
    <text evidence="10">Binds 2 Zn(2+) ions per subunit.</text>
</comment>
<dbReference type="InterPro" id="IPR011650">
    <property type="entry name" value="Peptidase_M20_dimer"/>
</dbReference>
<dbReference type="InterPro" id="IPR010159">
    <property type="entry name" value="N-acyl_aa_amidohydrolase"/>
</dbReference>
<dbReference type="InterPro" id="IPR002933">
    <property type="entry name" value="Peptidase_M20"/>
</dbReference>
<evidence type="ECO:0000256" key="6">
    <source>
        <dbReference type="ARBA" id="ARBA00022801"/>
    </source>
</evidence>
<dbReference type="PANTHER" id="PTHR45892">
    <property type="entry name" value="AMINOACYLASE-1"/>
    <property type="match status" value="1"/>
</dbReference>
<evidence type="ECO:0000256" key="4">
    <source>
        <dbReference type="ARBA" id="ARBA00022490"/>
    </source>
</evidence>
<dbReference type="InterPro" id="IPR001261">
    <property type="entry name" value="ArgE/DapE_CS"/>
</dbReference>
<evidence type="ECO:0000256" key="8">
    <source>
        <dbReference type="ARBA" id="ARBA00029656"/>
    </source>
</evidence>
<evidence type="ECO:0000256" key="1">
    <source>
        <dbReference type="ARBA" id="ARBA00004496"/>
    </source>
</evidence>
<keyword evidence="6" id="KW-0378">Hydrolase</keyword>
<dbReference type="NCBIfam" id="TIGR01880">
    <property type="entry name" value="Ac-peptdase-euk"/>
    <property type="match status" value="1"/>
</dbReference>
<organism evidence="12">
    <name type="scientific">Arcella intermedia</name>
    <dbReference type="NCBI Taxonomy" id="1963864"/>
    <lineage>
        <taxon>Eukaryota</taxon>
        <taxon>Amoebozoa</taxon>
        <taxon>Tubulinea</taxon>
        <taxon>Elardia</taxon>
        <taxon>Arcellinida</taxon>
        <taxon>Sphaerothecina</taxon>
        <taxon>Arcellidae</taxon>
        <taxon>Arcella</taxon>
    </lineage>
</organism>
<accession>A0A6B2L5K0</accession>
<dbReference type="EMBL" id="GIBP01003188">
    <property type="protein sequence ID" value="NDV32157.1"/>
    <property type="molecule type" value="Transcribed_RNA"/>
</dbReference>
<evidence type="ECO:0000256" key="9">
    <source>
        <dbReference type="PIRSR" id="PIRSR036696-1"/>
    </source>
</evidence>
<keyword evidence="7 10" id="KW-0862">Zinc</keyword>
<dbReference type="PROSITE" id="PS00758">
    <property type="entry name" value="ARGE_DAPE_CPG2_1"/>
    <property type="match status" value="1"/>
</dbReference>
<dbReference type="PIRSF" id="PIRSF036696">
    <property type="entry name" value="ACY-1"/>
    <property type="match status" value="1"/>
</dbReference>
<dbReference type="SUPFAM" id="SSF55031">
    <property type="entry name" value="Bacterial exopeptidase dimerisation domain"/>
    <property type="match status" value="1"/>
</dbReference>
<protein>
    <recommendedName>
        <fullName evidence="3">N-acyl-aliphatic-L-amino acid amidohydrolase</fullName>
        <ecNumber evidence="3">3.5.1.14</ecNumber>
    </recommendedName>
    <alternativeName>
        <fullName evidence="8">N-acyl-L-amino-acid amidohydrolase</fullName>
    </alternativeName>
</protein>
<dbReference type="InterPro" id="IPR052083">
    <property type="entry name" value="Aminoacylase-1_M20A"/>
</dbReference>
<dbReference type="GO" id="GO:0005737">
    <property type="term" value="C:cytoplasm"/>
    <property type="evidence" value="ECO:0007669"/>
    <property type="project" value="UniProtKB-SubCell"/>
</dbReference>
<feature type="binding site" evidence="10">
    <location>
        <position position="147"/>
    </location>
    <ligand>
        <name>Zn(2+)</name>
        <dbReference type="ChEBI" id="CHEBI:29105"/>
        <label>1</label>
    </ligand>
</feature>
<sequence length="392" mass="43719">MQFLLNYAKEVGIEDYKVFSYADNQPILLLTWKGTDPSLKSILLNGHYDVVPADPTKWEYDPWAGTRTPNGNIYGRGAQDMKSVLMQYLEAVGRLMQAVKAGKLSAPKRTIHISILPDEETGGMFGAGPFVKSETFKGLNVGVTLDEGLASPTDSYSIFYGERAAWFVKIKAEGPTGHGSRFIPRAAIEKLSSVLQKAHAFRAEQEAKLNECDSHSCNHSHIKLGDVVTLNVTALRSYVPGPDNFDGFAVNCIPTEAIAAMDVRIPPHIPLKDMEDLLKQWTSEEGLSYSFYYKTPEHIISNTNQDDPWWSTIQSVFEGLAIPIKTEIFSASPDARYYRSAGVPCYGFTPIRRTPILLHDVNEFVNERELLEGVSVYQQLIYQLANNCKAKL</sequence>
<feature type="binding site" evidence="10">
    <location>
        <position position="120"/>
    </location>
    <ligand>
        <name>Zn(2+)</name>
        <dbReference type="ChEBI" id="CHEBI:29105"/>
        <label>2</label>
    </ligand>
</feature>